<dbReference type="AlphaFoldDB" id="A0AAF3FQ32"/>
<protein>
    <submittedName>
        <fullName evidence="2">Uncharacterized protein</fullName>
    </submittedName>
</protein>
<evidence type="ECO:0000313" key="1">
    <source>
        <dbReference type="Proteomes" id="UP000887575"/>
    </source>
</evidence>
<dbReference type="WBParaSite" id="MBELARI_LOCUS910">
    <property type="protein sequence ID" value="MBELARI_LOCUS910"/>
    <property type="gene ID" value="MBELARI_LOCUS910"/>
</dbReference>
<accession>A0AAF3FQ32</accession>
<proteinExistence type="predicted"/>
<evidence type="ECO:0000313" key="2">
    <source>
        <dbReference type="WBParaSite" id="MBELARI_LOCUS910"/>
    </source>
</evidence>
<sequence length="91" mass="10488">MQLQILPGRACEDVMAAVDEARKRKEEELTAIVIRRCRCGVEFTKDGDSMLCLSPNWNQSRSFGILCKSWNAMNRNESMLLIPEDQVDRLR</sequence>
<name>A0AAF3FQ32_9BILA</name>
<dbReference type="Proteomes" id="UP000887575">
    <property type="component" value="Unassembled WGS sequence"/>
</dbReference>
<keyword evidence="1" id="KW-1185">Reference proteome</keyword>
<reference evidence="2" key="1">
    <citation type="submission" date="2024-02" db="UniProtKB">
        <authorList>
            <consortium name="WormBaseParasite"/>
        </authorList>
    </citation>
    <scope>IDENTIFICATION</scope>
</reference>
<organism evidence="1 2">
    <name type="scientific">Mesorhabditis belari</name>
    <dbReference type="NCBI Taxonomy" id="2138241"/>
    <lineage>
        <taxon>Eukaryota</taxon>
        <taxon>Metazoa</taxon>
        <taxon>Ecdysozoa</taxon>
        <taxon>Nematoda</taxon>
        <taxon>Chromadorea</taxon>
        <taxon>Rhabditida</taxon>
        <taxon>Rhabditina</taxon>
        <taxon>Rhabditomorpha</taxon>
        <taxon>Rhabditoidea</taxon>
        <taxon>Rhabditidae</taxon>
        <taxon>Mesorhabditinae</taxon>
        <taxon>Mesorhabditis</taxon>
    </lineage>
</organism>